<protein>
    <submittedName>
        <fullName evidence="2">Protein of unassigned function</fullName>
    </submittedName>
</protein>
<keyword evidence="3" id="KW-1185">Reference proteome</keyword>
<reference evidence="2 3" key="1">
    <citation type="journal article" date="2014" name="PLoS ONE">
        <title>Genome Information of Methylobacterium oryzae, a Plant-Probiotic Methylotroph in the Phyllosphere.</title>
        <authorList>
            <person name="Kwak M.J."/>
            <person name="Jeong H."/>
            <person name="Madhaiyan M."/>
            <person name="Lee Y."/>
            <person name="Sa T.M."/>
            <person name="Oh T.K."/>
            <person name="Kim J.F."/>
        </authorList>
    </citation>
    <scope>NUCLEOTIDE SEQUENCE [LARGE SCALE GENOMIC DNA]</scope>
    <source>
        <strain evidence="2 3">CBMB20</strain>
    </source>
</reference>
<evidence type="ECO:0000313" key="3">
    <source>
        <dbReference type="Proteomes" id="UP000029492"/>
    </source>
</evidence>
<evidence type="ECO:0000313" key="2">
    <source>
        <dbReference type="EMBL" id="AIQ90179.1"/>
    </source>
</evidence>
<accession>A0A089Q6G7</accession>
<evidence type="ECO:0000256" key="1">
    <source>
        <dbReference type="SAM" id="MobiDB-lite"/>
    </source>
</evidence>
<dbReference type="Proteomes" id="UP000029492">
    <property type="component" value="Chromosome"/>
</dbReference>
<name>A0A089Q6G7_9HYPH</name>
<gene>
    <name evidence="2" type="ORF">MOC_2424</name>
</gene>
<sequence length="70" mass="7985">MRADGHEGDVEPFDRPVRGNGLLLRTPQAVTSSSRRRGMPARLIRIKTLFTVPISGRRFVARTPFHWNKT</sequence>
<dbReference type="HOGENOM" id="CLU_2753262_0_0_5"/>
<dbReference type="KEGG" id="mor:MOC_2424"/>
<organism evidence="2 3">
    <name type="scientific">Methylobacterium oryzae CBMB20</name>
    <dbReference type="NCBI Taxonomy" id="693986"/>
    <lineage>
        <taxon>Bacteria</taxon>
        <taxon>Pseudomonadati</taxon>
        <taxon>Pseudomonadota</taxon>
        <taxon>Alphaproteobacteria</taxon>
        <taxon>Hyphomicrobiales</taxon>
        <taxon>Methylobacteriaceae</taxon>
        <taxon>Methylobacterium</taxon>
    </lineage>
</organism>
<dbReference type="AlphaFoldDB" id="A0A089Q6G7"/>
<dbReference type="EMBL" id="CP003811">
    <property type="protein sequence ID" value="AIQ90179.1"/>
    <property type="molecule type" value="Genomic_DNA"/>
</dbReference>
<feature type="compositionally biased region" description="Basic and acidic residues" evidence="1">
    <location>
        <begin position="1"/>
        <end position="17"/>
    </location>
</feature>
<feature type="region of interest" description="Disordered" evidence="1">
    <location>
        <begin position="1"/>
        <end position="22"/>
    </location>
</feature>
<proteinExistence type="predicted"/>